<dbReference type="Pfam" id="PF02350">
    <property type="entry name" value="Epimerase_2"/>
    <property type="match status" value="1"/>
</dbReference>
<evidence type="ECO:0000256" key="4">
    <source>
        <dbReference type="RuleBase" id="RU003513"/>
    </source>
</evidence>
<evidence type="ECO:0000256" key="3">
    <source>
        <dbReference type="ARBA" id="ARBA00038858"/>
    </source>
</evidence>
<dbReference type="InterPro" id="IPR003331">
    <property type="entry name" value="UDP_GlcNAc_Epimerase_2_dom"/>
</dbReference>
<protein>
    <recommendedName>
        <fullName evidence="3">UDP-N-acetylglucosamine 2-epimerase (non-hydrolyzing)</fullName>
        <ecNumber evidence="3">5.1.3.14</ecNumber>
    </recommendedName>
</protein>
<evidence type="ECO:0000313" key="6">
    <source>
        <dbReference type="EMBL" id="OGG42912.1"/>
    </source>
</evidence>
<dbReference type="SUPFAM" id="SSF53756">
    <property type="entry name" value="UDP-Glycosyltransferase/glycogen phosphorylase"/>
    <property type="match status" value="1"/>
</dbReference>
<evidence type="ECO:0000259" key="5">
    <source>
        <dbReference type="Pfam" id="PF02350"/>
    </source>
</evidence>
<proteinExistence type="inferred from homology"/>
<dbReference type="STRING" id="1798473.A3G50_01335"/>
<dbReference type="InterPro" id="IPR029767">
    <property type="entry name" value="WecB-like"/>
</dbReference>
<evidence type="ECO:0000313" key="7">
    <source>
        <dbReference type="Proteomes" id="UP000176633"/>
    </source>
</evidence>
<dbReference type="GO" id="GO:0008761">
    <property type="term" value="F:UDP-N-acetylglucosamine 2-epimerase activity"/>
    <property type="evidence" value="ECO:0007669"/>
    <property type="project" value="UniProtKB-EC"/>
</dbReference>
<accession>A0A1F6C1K6</accession>
<dbReference type="EC" id="5.1.3.14" evidence="3"/>
<comment type="caution">
    <text evidence="6">The sequence shown here is derived from an EMBL/GenBank/DDBJ whole genome shotgun (WGS) entry which is preliminary data.</text>
</comment>
<name>A0A1F6C1K6_9BACT</name>
<keyword evidence="1 4" id="KW-0413">Isomerase</keyword>
<dbReference type="EMBL" id="MFKM01000031">
    <property type="protein sequence ID" value="OGG42912.1"/>
    <property type="molecule type" value="Genomic_DNA"/>
</dbReference>
<dbReference type="Gene3D" id="3.40.50.2000">
    <property type="entry name" value="Glycogen Phosphorylase B"/>
    <property type="match status" value="2"/>
</dbReference>
<feature type="non-terminal residue" evidence="6">
    <location>
        <position position="289"/>
    </location>
</feature>
<dbReference type="Proteomes" id="UP000176633">
    <property type="component" value="Unassembled WGS sequence"/>
</dbReference>
<dbReference type="PANTHER" id="PTHR43174">
    <property type="entry name" value="UDP-N-ACETYLGLUCOSAMINE 2-EPIMERASE"/>
    <property type="match status" value="1"/>
</dbReference>
<feature type="domain" description="UDP-N-acetylglucosamine 2-epimerase" evidence="5">
    <location>
        <begin position="22"/>
        <end position="288"/>
    </location>
</feature>
<dbReference type="NCBIfam" id="TIGR00236">
    <property type="entry name" value="wecB"/>
    <property type="match status" value="1"/>
</dbReference>
<dbReference type="AlphaFoldDB" id="A0A1F6C1K6"/>
<evidence type="ECO:0000256" key="2">
    <source>
        <dbReference type="ARBA" id="ARBA00038209"/>
    </source>
</evidence>
<sequence length="289" mass="33096">MKKIFIVFGTRPEAIKFAPIIKEIKNNPSLKAVVCVFRQHDKMLDHILKVFDIMPDYDLKIMLSDKALFGRGINILRKIKNLVISGFSFLIFLRILKKEKPDILMVQGDTSTAFLAAFLAFHFKIKIAHIEAGLRTYDKYSPFPEEINRQLISRLADLHFAPTERAQNNLLKEGIAKEKTFLTGNTAIDALFMIKRKQEEGIAGNENKFLKKHGIDFSDKKIILITAHRRESFGEGLKNIFSAIKELAEKRKDVAIIYPVHLNPNVYHLARKTLGGISNVYLIEPLEYD</sequence>
<gene>
    <name evidence="6" type="ORF">A3G50_01335</name>
</gene>
<reference evidence="6 7" key="1">
    <citation type="journal article" date="2016" name="Nat. Commun.">
        <title>Thousands of microbial genomes shed light on interconnected biogeochemical processes in an aquifer system.</title>
        <authorList>
            <person name="Anantharaman K."/>
            <person name="Brown C.T."/>
            <person name="Hug L.A."/>
            <person name="Sharon I."/>
            <person name="Castelle C.J."/>
            <person name="Probst A.J."/>
            <person name="Thomas B.C."/>
            <person name="Singh A."/>
            <person name="Wilkins M.J."/>
            <person name="Karaoz U."/>
            <person name="Brodie E.L."/>
            <person name="Williams K.H."/>
            <person name="Hubbard S.S."/>
            <person name="Banfield J.F."/>
        </authorList>
    </citation>
    <scope>NUCLEOTIDE SEQUENCE [LARGE SCALE GENOMIC DNA]</scope>
</reference>
<organism evidence="6 7">
    <name type="scientific">Candidatus Jorgensenbacteria bacterium RIFCSPLOWO2_12_FULL_42_11</name>
    <dbReference type="NCBI Taxonomy" id="1798473"/>
    <lineage>
        <taxon>Bacteria</taxon>
        <taxon>Candidatus Joergenseniibacteriota</taxon>
    </lineage>
</organism>
<comment type="similarity">
    <text evidence="2 4">Belongs to the UDP-N-acetylglucosamine 2-epimerase family.</text>
</comment>
<dbReference type="PANTHER" id="PTHR43174:SF2">
    <property type="entry name" value="UDP-N-ACETYLGLUCOSAMINE 2-EPIMERASE"/>
    <property type="match status" value="1"/>
</dbReference>
<evidence type="ECO:0000256" key="1">
    <source>
        <dbReference type="ARBA" id="ARBA00023235"/>
    </source>
</evidence>
<dbReference type="CDD" id="cd03786">
    <property type="entry name" value="GTB_UDP-GlcNAc_2-Epimerase"/>
    <property type="match status" value="1"/>
</dbReference>